<gene>
    <name evidence="1" type="ORF">H9J30_11860</name>
</gene>
<name>A0ABS9QYW6_9GAMM</name>
<reference evidence="1 2" key="1">
    <citation type="submission" date="2020-08" db="EMBL/GenBank/DDBJ databases">
        <title>Whole genome sequence of Shewanella sp strain PS-2.</title>
        <authorList>
            <person name="Das S.K."/>
        </authorList>
    </citation>
    <scope>NUCLEOTIDE SEQUENCE [LARGE SCALE GENOMIC DNA]</scope>
    <source>
        <strain evidence="1 2">PS-2</strain>
    </source>
</reference>
<proteinExistence type="predicted"/>
<dbReference type="EMBL" id="JACSDI010000007">
    <property type="protein sequence ID" value="MCG9964606.1"/>
    <property type="molecule type" value="Genomic_DNA"/>
</dbReference>
<comment type="caution">
    <text evidence="1">The sequence shown here is derived from an EMBL/GenBank/DDBJ whole genome shotgun (WGS) entry which is preliminary data.</text>
</comment>
<evidence type="ECO:0000313" key="2">
    <source>
        <dbReference type="Proteomes" id="UP000829384"/>
    </source>
</evidence>
<protein>
    <submittedName>
        <fullName evidence="1">Uncharacterized protein</fullName>
    </submittedName>
</protein>
<dbReference type="Proteomes" id="UP000829384">
    <property type="component" value="Unassembled WGS sequence"/>
</dbReference>
<evidence type="ECO:0000313" key="1">
    <source>
        <dbReference type="EMBL" id="MCG9964606.1"/>
    </source>
</evidence>
<sequence length="126" mass="15075">MSRFDLMADTVKKICESLRNEPEKWVFETHTFYHVNSPRVTYWRTNPNLSITDVWDGHALHTVFSKEQGREIQLSLIKARESQANDKMKMVIEAMQRTDDQHPMVEIKLEPVESIEIKRPWWKFWG</sequence>
<dbReference type="RefSeq" id="WP_240131224.1">
    <property type="nucleotide sequence ID" value="NZ_JACSDI010000007.1"/>
</dbReference>
<organism evidence="1 2">
    <name type="scientific">Shewanella cutis</name>
    <dbReference type="NCBI Taxonomy" id="2766780"/>
    <lineage>
        <taxon>Bacteria</taxon>
        <taxon>Pseudomonadati</taxon>
        <taxon>Pseudomonadota</taxon>
        <taxon>Gammaproteobacteria</taxon>
        <taxon>Alteromonadales</taxon>
        <taxon>Shewanellaceae</taxon>
        <taxon>Shewanella</taxon>
    </lineage>
</organism>
<accession>A0ABS9QYW6</accession>
<keyword evidence="2" id="KW-1185">Reference proteome</keyword>